<accession>A0A8D8YVP6</accession>
<sequence length="102" mass="11700">MRRDISSLTFIYDYINNNIHCPMVQEEIPLAVPISALRPRAERGFFAVNTKHKVTHLSSTVPRNQALFNKYSENLDLAMTRGSYVGAAERLLRHTEDQIDQP</sequence>
<name>A0A8D8YVP6_9HEMI</name>
<reference evidence="1" key="1">
    <citation type="submission" date="2021-05" db="EMBL/GenBank/DDBJ databases">
        <authorList>
            <person name="Alioto T."/>
            <person name="Alioto T."/>
            <person name="Gomez Garrido J."/>
        </authorList>
    </citation>
    <scope>NUCLEOTIDE SEQUENCE</scope>
</reference>
<protein>
    <submittedName>
        <fullName evidence="1">Uncharacterized protein</fullName>
    </submittedName>
</protein>
<dbReference type="AlphaFoldDB" id="A0A8D8YVP6"/>
<dbReference type="EMBL" id="HBUF01395246">
    <property type="protein sequence ID" value="CAG6735271.1"/>
    <property type="molecule type" value="Transcribed_RNA"/>
</dbReference>
<organism evidence="1">
    <name type="scientific">Cacopsylla melanoneura</name>
    <dbReference type="NCBI Taxonomy" id="428564"/>
    <lineage>
        <taxon>Eukaryota</taxon>
        <taxon>Metazoa</taxon>
        <taxon>Ecdysozoa</taxon>
        <taxon>Arthropoda</taxon>
        <taxon>Hexapoda</taxon>
        <taxon>Insecta</taxon>
        <taxon>Pterygota</taxon>
        <taxon>Neoptera</taxon>
        <taxon>Paraneoptera</taxon>
        <taxon>Hemiptera</taxon>
        <taxon>Sternorrhyncha</taxon>
        <taxon>Psylloidea</taxon>
        <taxon>Psyllidae</taxon>
        <taxon>Psyllinae</taxon>
        <taxon>Cacopsylla</taxon>
    </lineage>
</organism>
<evidence type="ECO:0000313" key="1">
    <source>
        <dbReference type="EMBL" id="CAG6735271.1"/>
    </source>
</evidence>
<proteinExistence type="predicted"/>
<dbReference type="EMBL" id="HBUF01395244">
    <property type="protein sequence ID" value="CAG6735270.1"/>
    <property type="molecule type" value="Transcribed_RNA"/>
</dbReference>